<protein>
    <submittedName>
        <fullName evidence="2">Glycosyltransferase</fullName>
        <ecNumber evidence="2">2.4.-.-</ecNumber>
    </submittedName>
</protein>
<dbReference type="Proteomes" id="UP001388259">
    <property type="component" value="Unassembled WGS sequence"/>
</dbReference>
<name>A0AB35Z011_9FLAO</name>
<accession>A0AB35Z011</accession>
<organism evidence="2 4">
    <name type="scientific">Aequorivita flava</name>
    <dbReference type="NCBI Taxonomy" id="3114371"/>
    <lineage>
        <taxon>Bacteria</taxon>
        <taxon>Pseudomonadati</taxon>
        <taxon>Bacteroidota</taxon>
        <taxon>Flavobacteriia</taxon>
        <taxon>Flavobacteriales</taxon>
        <taxon>Flavobacteriaceae</taxon>
        <taxon>Aequorivita</taxon>
    </lineage>
</organism>
<evidence type="ECO:0000313" key="3">
    <source>
        <dbReference type="EMBL" id="MEM0574138.1"/>
    </source>
</evidence>
<keyword evidence="2" id="KW-0328">Glycosyltransferase</keyword>
<dbReference type="PANTHER" id="PTHR46401">
    <property type="entry name" value="GLYCOSYLTRANSFERASE WBBK-RELATED"/>
    <property type="match status" value="1"/>
</dbReference>
<comment type="caution">
    <text evidence="2">The sequence shown here is derived from an EMBL/GenBank/DDBJ whole genome shotgun (WGS) entry which is preliminary data.</text>
</comment>
<dbReference type="RefSeq" id="WP_342687676.1">
    <property type="nucleotide sequence ID" value="NZ_JAZBJM010000008.1"/>
</dbReference>
<evidence type="ECO:0000256" key="1">
    <source>
        <dbReference type="ARBA" id="ARBA00022679"/>
    </source>
</evidence>
<proteinExistence type="predicted"/>
<dbReference type="EMBL" id="JBANCF010000009">
    <property type="protein sequence ID" value="MEM0574138.1"/>
    <property type="molecule type" value="Genomic_DNA"/>
</dbReference>
<dbReference type="Proteomes" id="UP001390963">
    <property type="component" value="Unassembled WGS sequence"/>
</dbReference>
<keyword evidence="5" id="KW-1185">Reference proteome</keyword>
<evidence type="ECO:0000313" key="4">
    <source>
        <dbReference type="Proteomes" id="UP001388259"/>
    </source>
</evidence>
<dbReference type="SUPFAM" id="SSF53756">
    <property type="entry name" value="UDP-Glycosyltransferase/glycogen phosphorylase"/>
    <property type="match status" value="1"/>
</dbReference>
<sequence length="396" mass="45889">MGKTKLLFCGNALPMEIVKTMNLSVAGKKYEIELLNAMNMKLGSSLEIVSLAFINNFEQTKEKNLYLFKDKKFHYIPSTHYPVIRDFLKNINFFIYLLKWCRDNSTYQQNIILLNSSLGKCLCLMLIKIIYKTQIFSLTIDTPFPNIKSNNLIYKAYLYIIFKVGHKLLKYFDGIIVLNCNVISALNLKIPFIISRVGYKKEQSDKTLIYKKQFNKIKVKKIFFAGTLIKYNGIVEIIEGFLLLNNMNYELHLYGYGDLESYVKEIAKKNEKIFFHGMVDNDLLFDYMQGADLLINARKTDNLANDFGFPSKLIEYMLSGNPVLTTHFKSLPYEYLDFLHIIETEDALGIKLGIEKVFNTDPNILNSMSTKGVDFIKENNNWNCITSEILEFIKTV</sequence>
<keyword evidence="1 2" id="KW-0808">Transferase</keyword>
<dbReference type="PANTHER" id="PTHR46401:SF2">
    <property type="entry name" value="GLYCOSYLTRANSFERASE WBBK-RELATED"/>
    <property type="match status" value="1"/>
</dbReference>
<dbReference type="GO" id="GO:0016757">
    <property type="term" value="F:glycosyltransferase activity"/>
    <property type="evidence" value="ECO:0007669"/>
    <property type="project" value="UniProtKB-KW"/>
</dbReference>
<dbReference type="Pfam" id="PF13692">
    <property type="entry name" value="Glyco_trans_1_4"/>
    <property type="match status" value="1"/>
</dbReference>
<gene>
    <name evidence="3" type="ORF">VZD24_11465</name>
    <name evidence="2" type="ORF">VZD85_11880</name>
</gene>
<dbReference type="GO" id="GO:0009103">
    <property type="term" value="P:lipopolysaccharide biosynthetic process"/>
    <property type="evidence" value="ECO:0007669"/>
    <property type="project" value="TreeGrafter"/>
</dbReference>
<dbReference type="Gene3D" id="3.40.50.2000">
    <property type="entry name" value="Glycogen Phosphorylase B"/>
    <property type="match status" value="1"/>
</dbReference>
<dbReference type="EC" id="2.4.-.-" evidence="2"/>
<evidence type="ECO:0000313" key="2">
    <source>
        <dbReference type="EMBL" id="MEM0519057.1"/>
    </source>
</evidence>
<reference evidence="2 5" key="1">
    <citation type="submission" date="2024-01" db="EMBL/GenBank/DDBJ databases">
        <title>Aequorivita flavus sp. nov., isolated from deep-sea sediment.</title>
        <authorList>
            <person name="Chen X."/>
        </authorList>
    </citation>
    <scope>NUCLEOTIDE SEQUENCE</scope>
    <source>
        <strain evidence="2">MCCC 1A16923</strain>
        <strain evidence="3 5">MCCC 1A16935</strain>
    </source>
</reference>
<evidence type="ECO:0000313" key="5">
    <source>
        <dbReference type="Proteomes" id="UP001390963"/>
    </source>
</evidence>
<dbReference type="AlphaFoldDB" id="A0AB35Z011"/>
<dbReference type="EMBL" id="JAZBJM010000008">
    <property type="protein sequence ID" value="MEM0519057.1"/>
    <property type="molecule type" value="Genomic_DNA"/>
</dbReference>